<comment type="caution">
    <text evidence="2">The sequence shown here is derived from an EMBL/GenBank/DDBJ whole genome shotgun (WGS) entry which is preliminary data.</text>
</comment>
<feature type="chain" id="PRO_5016075299" evidence="1">
    <location>
        <begin position="28"/>
        <end position="301"/>
    </location>
</feature>
<dbReference type="RefSeq" id="WP_110395050.1">
    <property type="nucleotide sequence ID" value="NZ_JADIJL010000003.1"/>
</dbReference>
<dbReference type="Proteomes" id="UP000247978">
    <property type="component" value="Unassembled WGS sequence"/>
</dbReference>
<organism evidence="2 3">
    <name type="scientific">Pseudogracilibacillus auburnensis</name>
    <dbReference type="NCBI Taxonomy" id="1494959"/>
    <lineage>
        <taxon>Bacteria</taxon>
        <taxon>Bacillati</taxon>
        <taxon>Bacillota</taxon>
        <taxon>Bacilli</taxon>
        <taxon>Bacillales</taxon>
        <taxon>Bacillaceae</taxon>
        <taxon>Pseudogracilibacillus</taxon>
    </lineage>
</organism>
<dbReference type="OrthoDB" id="9810153at2"/>
<proteinExistence type="predicted"/>
<sequence>MRYFSKLFLITMLVFGLAFGSTVVIHAAEGDKAINELLGEPVVVYGGNLTDGQKEEVRRLLEVDQNDVNELTVTGEDIAKYIGGNPNSRMFSSVKITHKDKGHGIVVNIVTADNITQVTSDMYSNALLTAGVENALIEVASPVQVTGHSALTGIYKAYDASGAELDQDRMEVANEELNVTTDLAEKSGISQEEVTELMTEIKKAIADQDPATREDVERIVKEQLEKLEINLSEEDRQLLIDLFEKMRDLDIDFDKVRDQLEDITSTIKDRIGELNLDEGFWDKVTNFFKDLIDKIASIFKE</sequence>
<dbReference type="AlphaFoldDB" id="A0A2V3W108"/>
<evidence type="ECO:0000313" key="3">
    <source>
        <dbReference type="Proteomes" id="UP000247978"/>
    </source>
</evidence>
<accession>A0A2V3W108</accession>
<keyword evidence="3" id="KW-1185">Reference proteome</keyword>
<dbReference type="InterPro" id="IPR009343">
    <property type="entry name" value="DUF1002"/>
</dbReference>
<protein>
    <submittedName>
        <fullName evidence="2">Uncharacterized protein YpuA (DUF1002 family)</fullName>
    </submittedName>
</protein>
<feature type="signal peptide" evidence="1">
    <location>
        <begin position="1"/>
        <end position="27"/>
    </location>
</feature>
<evidence type="ECO:0000256" key="1">
    <source>
        <dbReference type="SAM" id="SignalP"/>
    </source>
</evidence>
<dbReference type="EMBL" id="QJJQ01000005">
    <property type="protein sequence ID" value="PXW87456.1"/>
    <property type="molecule type" value="Genomic_DNA"/>
</dbReference>
<gene>
    <name evidence="2" type="ORF">DFR56_10598</name>
</gene>
<evidence type="ECO:0000313" key="2">
    <source>
        <dbReference type="EMBL" id="PXW87456.1"/>
    </source>
</evidence>
<reference evidence="2 3" key="1">
    <citation type="submission" date="2018-05" db="EMBL/GenBank/DDBJ databases">
        <title>Genomic Encyclopedia of Type Strains, Phase IV (KMG-IV): sequencing the most valuable type-strain genomes for metagenomic binning, comparative biology and taxonomic classification.</title>
        <authorList>
            <person name="Goeker M."/>
        </authorList>
    </citation>
    <scope>NUCLEOTIDE SEQUENCE [LARGE SCALE GENOMIC DNA]</scope>
    <source>
        <strain evidence="2 3">DSM 28556</strain>
    </source>
</reference>
<keyword evidence="1" id="KW-0732">Signal</keyword>
<dbReference type="Pfam" id="PF06207">
    <property type="entry name" value="DUF1002"/>
    <property type="match status" value="1"/>
</dbReference>
<name>A0A2V3W108_9BACI</name>